<feature type="domain" description="EF-hand" evidence="3">
    <location>
        <begin position="79"/>
        <end position="114"/>
    </location>
</feature>
<name>V6LY45_9EUKA</name>
<dbReference type="SUPFAM" id="SSF47473">
    <property type="entry name" value="EF-hand"/>
    <property type="match status" value="1"/>
</dbReference>
<evidence type="ECO:0000313" key="5">
    <source>
        <dbReference type="EMBL" id="KAH0573728.1"/>
    </source>
</evidence>
<evidence type="ECO:0000256" key="2">
    <source>
        <dbReference type="ARBA" id="ARBA00022837"/>
    </source>
</evidence>
<proteinExistence type="predicted"/>
<gene>
    <name evidence="4" type="ORF">SS50377_11259</name>
    <name evidence="5" type="ORF">SS50377_23663</name>
</gene>
<dbReference type="PROSITE" id="PS00018">
    <property type="entry name" value="EF_HAND_1"/>
    <property type="match status" value="4"/>
</dbReference>
<dbReference type="EMBL" id="AUWU02000004">
    <property type="protein sequence ID" value="KAH0573728.1"/>
    <property type="molecule type" value="Genomic_DNA"/>
</dbReference>
<dbReference type="Gene3D" id="1.10.238.10">
    <property type="entry name" value="EF-hand"/>
    <property type="match status" value="2"/>
</dbReference>
<dbReference type="GO" id="GO:0016460">
    <property type="term" value="C:myosin II complex"/>
    <property type="evidence" value="ECO:0007669"/>
    <property type="project" value="TreeGrafter"/>
</dbReference>
<accession>V6LY45</accession>
<dbReference type="PANTHER" id="PTHR23048:SF0">
    <property type="entry name" value="CALMODULIN LIKE 3"/>
    <property type="match status" value="1"/>
</dbReference>
<dbReference type="Pfam" id="PF13499">
    <property type="entry name" value="EF-hand_7"/>
    <property type="match status" value="2"/>
</dbReference>
<dbReference type="EMBL" id="KI545981">
    <property type="protein sequence ID" value="EST48646.1"/>
    <property type="molecule type" value="Genomic_DNA"/>
</dbReference>
<dbReference type="GO" id="GO:0005509">
    <property type="term" value="F:calcium ion binding"/>
    <property type="evidence" value="ECO:0007669"/>
    <property type="project" value="InterPro"/>
</dbReference>
<dbReference type="AlphaFoldDB" id="V6LY45"/>
<dbReference type="Proteomes" id="UP000018208">
    <property type="component" value="Unassembled WGS sequence"/>
</dbReference>
<feature type="domain" description="EF-hand" evidence="3">
    <location>
        <begin position="116"/>
        <end position="149"/>
    </location>
</feature>
<dbReference type="PANTHER" id="PTHR23048">
    <property type="entry name" value="MYOSIN LIGHT CHAIN 1, 3"/>
    <property type="match status" value="1"/>
</dbReference>
<dbReference type="OrthoDB" id="26525at2759"/>
<dbReference type="CDD" id="cd00051">
    <property type="entry name" value="EFh"/>
    <property type="match status" value="1"/>
</dbReference>
<dbReference type="InterPro" id="IPR011992">
    <property type="entry name" value="EF-hand-dom_pair"/>
</dbReference>
<keyword evidence="6" id="KW-1185">Reference proteome</keyword>
<dbReference type="VEuPathDB" id="GiardiaDB:SS50377_23663"/>
<dbReference type="InterPro" id="IPR002048">
    <property type="entry name" value="EF_hand_dom"/>
</dbReference>
<dbReference type="PROSITE" id="PS50222">
    <property type="entry name" value="EF_HAND_2"/>
    <property type="match status" value="4"/>
</dbReference>
<dbReference type="SMART" id="SM00054">
    <property type="entry name" value="EFh"/>
    <property type="match status" value="4"/>
</dbReference>
<feature type="domain" description="EF-hand" evidence="3">
    <location>
        <begin position="54"/>
        <end position="78"/>
    </location>
</feature>
<dbReference type="InterPro" id="IPR018247">
    <property type="entry name" value="EF_Hand_1_Ca_BS"/>
</dbReference>
<organism evidence="4">
    <name type="scientific">Spironucleus salmonicida</name>
    <dbReference type="NCBI Taxonomy" id="348837"/>
    <lineage>
        <taxon>Eukaryota</taxon>
        <taxon>Metamonada</taxon>
        <taxon>Diplomonadida</taxon>
        <taxon>Hexamitidae</taxon>
        <taxon>Hexamitinae</taxon>
        <taxon>Spironucleus</taxon>
    </lineage>
</organism>
<feature type="domain" description="EF-hand" evidence="3">
    <location>
        <begin position="7"/>
        <end position="42"/>
    </location>
</feature>
<dbReference type="FunFam" id="1.10.238.10:FF:000178">
    <property type="entry name" value="Calmodulin-2 A"/>
    <property type="match status" value="1"/>
</dbReference>
<keyword evidence="1" id="KW-0677">Repeat</keyword>
<protein>
    <submittedName>
        <fullName evidence="4">Centrin</fullName>
    </submittedName>
</protein>
<reference evidence="4 5" key="1">
    <citation type="journal article" date="2014" name="PLoS Genet.">
        <title>The Genome of Spironucleus salmonicida Highlights a Fish Pathogen Adapted to Fluctuating Environments.</title>
        <authorList>
            <person name="Xu F."/>
            <person name="Jerlstrom-Hultqvist J."/>
            <person name="Einarsson E."/>
            <person name="Astvaldsson A."/>
            <person name="Svard S.G."/>
            <person name="Andersson J.O."/>
        </authorList>
    </citation>
    <scope>NUCLEOTIDE SEQUENCE</scope>
    <source>
        <strain evidence="5">ATCC 50377</strain>
    </source>
</reference>
<evidence type="ECO:0000256" key="1">
    <source>
        <dbReference type="ARBA" id="ARBA00022737"/>
    </source>
</evidence>
<evidence type="ECO:0000313" key="6">
    <source>
        <dbReference type="Proteomes" id="UP000018208"/>
    </source>
</evidence>
<evidence type="ECO:0000313" key="4">
    <source>
        <dbReference type="EMBL" id="EST48646.1"/>
    </source>
</evidence>
<reference evidence="5" key="2">
    <citation type="submission" date="2020-12" db="EMBL/GenBank/DDBJ databases">
        <title>New Spironucleus salmonicida genome in near-complete chromosomes.</title>
        <authorList>
            <person name="Xu F."/>
            <person name="Kurt Z."/>
            <person name="Jimenez-Gonzalez A."/>
            <person name="Astvaldsson A."/>
            <person name="Andersson J.O."/>
            <person name="Svard S.G."/>
        </authorList>
    </citation>
    <scope>NUCLEOTIDE SEQUENCE</scope>
    <source>
        <strain evidence="5">ATCC 50377</strain>
    </source>
</reference>
<dbReference type="InterPro" id="IPR050230">
    <property type="entry name" value="CALM/Myosin/TropC-like"/>
</dbReference>
<evidence type="ECO:0000259" key="3">
    <source>
        <dbReference type="PROSITE" id="PS50222"/>
    </source>
</evidence>
<keyword evidence="2" id="KW-0106">Calcium</keyword>
<sequence>MNTVTAELKAELYETFKAFDLDGNGFIDIAEIETMLKQLHIKYTRESIVKNVGKVDEDGNGYMDFDEFCKFMTILKPQDKETELKNIFRLVDKDDSGEIDRKELQQLLVNIGHMSLTEQDIDDMFEVIDFNADGKIQFQEFHDFFQDLL</sequence>